<dbReference type="OrthoDB" id="8906575at2759"/>
<evidence type="ECO:0008006" key="3">
    <source>
        <dbReference type="Google" id="ProtNLM"/>
    </source>
</evidence>
<evidence type="ECO:0000313" key="2">
    <source>
        <dbReference type="Proteomes" id="UP000507470"/>
    </source>
</evidence>
<dbReference type="Proteomes" id="UP000507470">
    <property type="component" value="Unassembled WGS sequence"/>
</dbReference>
<proteinExistence type="predicted"/>
<dbReference type="EMBL" id="CACVKT020002885">
    <property type="protein sequence ID" value="CAC5380402.1"/>
    <property type="molecule type" value="Genomic_DNA"/>
</dbReference>
<organism evidence="1 2">
    <name type="scientific">Mytilus coruscus</name>
    <name type="common">Sea mussel</name>
    <dbReference type="NCBI Taxonomy" id="42192"/>
    <lineage>
        <taxon>Eukaryota</taxon>
        <taxon>Metazoa</taxon>
        <taxon>Spiralia</taxon>
        <taxon>Lophotrochozoa</taxon>
        <taxon>Mollusca</taxon>
        <taxon>Bivalvia</taxon>
        <taxon>Autobranchia</taxon>
        <taxon>Pteriomorphia</taxon>
        <taxon>Mytilida</taxon>
        <taxon>Mytiloidea</taxon>
        <taxon>Mytilidae</taxon>
        <taxon>Mytilinae</taxon>
        <taxon>Mytilus</taxon>
    </lineage>
</organism>
<dbReference type="AlphaFoldDB" id="A0A6J8B8X3"/>
<protein>
    <recommendedName>
        <fullName evidence="3">Endonuclease/exonuclease/phosphatase domain-containing protein</fullName>
    </recommendedName>
</protein>
<sequence>MKMQFIKEAHYTTNIITKYKRIVQKKKHKKSKRHSGCIIIYIKKDIFKGITNLSKASTSSNRIWLKQDKSFFGFEKDLFLCAVYIPPYNSTHLDDDFQNLENEIVKFSVKGEIALIGDFNAREVINIIVDYEQKDFEISESGRKSASENLRIIFDNISKDVCLRKSPIHYKKKKKIIKPWSDSEIRNLKSKINCLGKQLKSKPFDKTLRQNYFITAKDLKKCAIRKKTQFRQNFIKKLLDAKTENPQEFSKLLKEANSYTHKNINTSSNDNLQPKNLMKHFQSQGDWVEPENKTHIEEIENFLSDLDNYKDNDITDKPITTTEVKRVIKSLKVGNDCQPLTLESSVIGSVIFAEDLLIMSESKEGLHESLDKCSSYCDKWQLTVNCKKIKTIWLLVNIIKRCKI</sequence>
<evidence type="ECO:0000313" key="1">
    <source>
        <dbReference type="EMBL" id="CAC5380402.1"/>
    </source>
</evidence>
<reference evidence="1 2" key="1">
    <citation type="submission" date="2020-06" db="EMBL/GenBank/DDBJ databases">
        <authorList>
            <person name="Li R."/>
            <person name="Bekaert M."/>
        </authorList>
    </citation>
    <scope>NUCLEOTIDE SEQUENCE [LARGE SCALE GENOMIC DNA]</scope>
    <source>
        <strain evidence="2">wild</strain>
    </source>
</reference>
<name>A0A6J8B8X3_MYTCO</name>
<keyword evidence="2" id="KW-1185">Reference proteome</keyword>
<gene>
    <name evidence="1" type="ORF">MCOR_16361</name>
</gene>
<accession>A0A6J8B8X3</accession>